<organism evidence="1 2">
    <name type="scientific">Candidatus Promineifilum breve</name>
    <dbReference type="NCBI Taxonomy" id="1806508"/>
    <lineage>
        <taxon>Bacteria</taxon>
        <taxon>Bacillati</taxon>
        <taxon>Chloroflexota</taxon>
        <taxon>Ardenticatenia</taxon>
        <taxon>Candidatus Promineifilales</taxon>
        <taxon>Candidatus Promineifilaceae</taxon>
        <taxon>Candidatus Promineifilum</taxon>
    </lineage>
</organism>
<dbReference type="Proteomes" id="UP000215027">
    <property type="component" value="Chromosome I"/>
</dbReference>
<reference evidence="1" key="1">
    <citation type="submission" date="2016-01" db="EMBL/GenBank/DDBJ databases">
        <authorList>
            <person name="Mcilroy J.S."/>
            <person name="Karst M S."/>
            <person name="Albertsen M."/>
        </authorList>
    </citation>
    <scope>NUCLEOTIDE SEQUENCE</scope>
    <source>
        <strain evidence="1">Cfx-K</strain>
    </source>
</reference>
<proteinExistence type="predicted"/>
<sequence>MTEKRPWPNAMRVHRDRAAEEITTAAMQLERLLKRIQRGEYTRVGLERDLLEATVRLQVAARHLEAAGAETVPE</sequence>
<dbReference type="KEGG" id="pbf:CFX0092_A3546"/>
<name>A0A160T620_9CHLR</name>
<dbReference type="EMBL" id="LN890655">
    <property type="protein sequence ID" value="CUS05424.2"/>
    <property type="molecule type" value="Genomic_DNA"/>
</dbReference>
<gene>
    <name evidence="1" type="ORF">CFX0092_A3546</name>
</gene>
<evidence type="ECO:0000313" key="1">
    <source>
        <dbReference type="EMBL" id="CUS05424.2"/>
    </source>
</evidence>
<dbReference type="AlphaFoldDB" id="A0A160T620"/>
<protein>
    <submittedName>
        <fullName evidence="1">Uncharacterized protein</fullName>
    </submittedName>
</protein>
<evidence type="ECO:0000313" key="2">
    <source>
        <dbReference type="Proteomes" id="UP000215027"/>
    </source>
</evidence>
<keyword evidence="2" id="KW-1185">Reference proteome</keyword>
<accession>A0A160T620</accession>